<keyword evidence="1" id="KW-1133">Transmembrane helix</keyword>
<feature type="transmembrane region" description="Helical" evidence="1">
    <location>
        <begin position="33"/>
        <end position="54"/>
    </location>
</feature>
<protein>
    <submittedName>
        <fullName evidence="2">Uncharacterized protein</fullName>
    </submittedName>
</protein>
<keyword evidence="3" id="KW-1185">Reference proteome</keyword>
<dbReference type="Proteomes" id="UP001595528">
    <property type="component" value="Unassembled WGS sequence"/>
</dbReference>
<sequence length="55" mass="5750">MDTTQIATLAALVGAIVLVAGGIGWSRLRGSTAVTYIAIWLGLAVLLALLYRMFG</sequence>
<reference evidence="3" key="1">
    <citation type="journal article" date="2019" name="Int. J. Syst. Evol. Microbiol.">
        <title>The Global Catalogue of Microorganisms (GCM) 10K type strain sequencing project: providing services to taxonomists for standard genome sequencing and annotation.</title>
        <authorList>
            <consortium name="The Broad Institute Genomics Platform"/>
            <consortium name="The Broad Institute Genome Sequencing Center for Infectious Disease"/>
            <person name="Wu L."/>
            <person name="Ma J."/>
        </authorList>
    </citation>
    <scope>NUCLEOTIDE SEQUENCE [LARGE SCALE GENOMIC DNA]</scope>
    <source>
        <strain evidence="3">KCTC 42964</strain>
    </source>
</reference>
<evidence type="ECO:0000256" key="1">
    <source>
        <dbReference type="SAM" id="Phobius"/>
    </source>
</evidence>
<name>A0ABV7KYV6_9PROT</name>
<proteinExistence type="predicted"/>
<dbReference type="RefSeq" id="WP_379899868.1">
    <property type="nucleotide sequence ID" value="NZ_JBHRTR010000023.1"/>
</dbReference>
<accession>A0ABV7KYV6</accession>
<keyword evidence="1" id="KW-0472">Membrane</keyword>
<evidence type="ECO:0000313" key="2">
    <source>
        <dbReference type="EMBL" id="MFC3227588.1"/>
    </source>
</evidence>
<gene>
    <name evidence="2" type="ORF">ACFOGJ_10120</name>
</gene>
<evidence type="ECO:0000313" key="3">
    <source>
        <dbReference type="Proteomes" id="UP001595528"/>
    </source>
</evidence>
<keyword evidence="1" id="KW-0812">Transmembrane</keyword>
<organism evidence="2 3">
    <name type="scientific">Marinibaculum pumilum</name>
    <dbReference type="NCBI Taxonomy" id="1766165"/>
    <lineage>
        <taxon>Bacteria</taxon>
        <taxon>Pseudomonadati</taxon>
        <taxon>Pseudomonadota</taxon>
        <taxon>Alphaproteobacteria</taxon>
        <taxon>Rhodospirillales</taxon>
        <taxon>Rhodospirillaceae</taxon>
        <taxon>Marinibaculum</taxon>
    </lineage>
</organism>
<comment type="caution">
    <text evidence="2">The sequence shown here is derived from an EMBL/GenBank/DDBJ whole genome shotgun (WGS) entry which is preliminary data.</text>
</comment>
<dbReference type="EMBL" id="JBHRTR010000023">
    <property type="protein sequence ID" value="MFC3227588.1"/>
    <property type="molecule type" value="Genomic_DNA"/>
</dbReference>
<feature type="transmembrane region" description="Helical" evidence="1">
    <location>
        <begin position="6"/>
        <end position="26"/>
    </location>
</feature>